<dbReference type="Proteomes" id="UP000290657">
    <property type="component" value="Unassembled WGS sequence"/>
</dbReference>
<name>A0A4Q0XRB7_9BACT</name>
<dbReference type="SUPFAM" id="SSF53146">
    <property type="entry name" value="Nitrogenase accessory factor-like"/>
    <property type="match status" value="1"/>
</dbReference>
<gene>
    <name evidence="1" type="ORF">CRV04_02635</name>
</gene>
<dbReference type="AlphaFoldDB" id="A0A4Q0XRB7"/>
<dbReference type="RefSeq" id="WP_128995114.1">
    <property type="nucleotide sequence ID" value="NZ_PDKN01000002.1"/>
</dbReference>
<dbReference type="EMBL" id="PDKN01000002">
    <property type="protein sequence ID" value="RXJ59930.1"/>
    <property type="molecule type" value="Genomic_DNA"/>
</dbReference>
<protein>
    <recommendedName>
        <fullName evidence="3">Dinitrogenase iron-molybdenum cofactor biosynthesis domain-containing protein</fullName>
    </recommendedName>
</protein>
<keyword evidence="2" id="KW-1185">Reference proteome</keyword>
<dbReference type="InterPro" id="IPR036105">
    <property type="entry name" value="DiNase_FeMo-co_biosyn_sf"/>
</dbReference>
<dbReference type="OrthoDB" id="5344024at2"/>
<organism evidence="1 2">
    <name type="scientific">Candidatus Marinarcus aquaticus</name>
    <dbReference type="NCBI Taxonomy" id="2044504"/>
    <lineage>
        <taxon>Bacteria</taxon>
        <taxon>Pseudomonadati</taxon>
        <taxon>Campylobacterota</taxon>
        <taxon>Epsilonproteobacteria</taxon>
        <taxon>Campylobacterales</taxon>
        <taxon>Arcobacteraceae</taxon>
        <taxon>Candidatus Marinarcus</taxon>
    </lineage>
</organism>
<proteinExistence type="predicted"/>
<evidence type="ECO:0000313" key="1">
    <source>
        <dbReference type="EMBL" id="RXJ59930.1"/>
    </source>
</evidence>
<accession>A0A4Q0XRB7</accession>
<dbReference type="Gene3D" id="3.30.420.130">
    <property type="entry name" value="Dinitrogenase iron-molybdenum cofactor biosynthesis domain"/>
    <property type="match status" value="1"/>
</dbReference>
<sequence>MKIAIPVKDENLTFFSNAGHTPKFAIYSLAGSGMFKSFNLENIIANPRTDLDHHHAQEDHVCSHDHDDEEHIAQHNKMGTALKECNYIVVQKACKNTANSFISQGIKIVKYNGDSLEVGKILQETSAQFI</sequence>
<evidence type="ECO:0000313" key="2">
    <source>
        <dbReference type="Proteomes" id="UP000290657"/>
    </source>
</evidence>
<reference evidence="1 2" key="1">
    <citation type="submission" date="2017-10" db="EMBL/GenBank/DDBJ databases">
        <title>Genomics of the genus Arcobacter.</title>
        <authorList>
            <person name="Perez-Cataluna A."/>
            <person name="Figueras M.J."/>
        </authorList>
    </citation>
    <scope>NUCLEOTIDE SEQUENCE [LARGE SCALE GENOMIC DNA]</scope>
    <source>
        <strain evidence="1 2">CECT 8987</strain>
    </source>
</reference>
<comment type="caution">
    <text evidence="1">The sequence shown here is derived from an EMBL/GenBank/DDBJ whole genome shotgun (WGS) entry which is preliminary data.</text>
</comment>
<evidence type="ECO:0008006" key="3">
    <source>
        <dbReference type="Google" id="ProtNLM"/>
    </source>
</evidence>